<name>A0A9P9WJI5_9PEZI</name>
<dbReference type="InterPro" id="IPR045469">
    <property type="entry name" value="Nis1"/>
</dbReference>
<keyword evidence="3" id="KW-1185">Reference proteome</keyword>
<dbReference type="EMBL" id="JAFIMR010000019">
    <property type="protein sequence ID" value="KAI1866911.1"/>
    <property type="molecule type" value="Genomic_DNA"/>
</dbReference>
<organism evidence="2 3">
    <name type="scientific">Neoarthrinium moseri</name>
    <dbReference type="NCBI Taxonomy" id="1658444"/>
    <lineage>
        <taxon>Eukaryota</taxon>
        <taxon>Fungi</taxon>
        <taxon>Dikarya</taxon>
        <taxon>Ascomycota</taxon>
        <taxon>Pezizomycotina</taxon>
        <taxon>Sordariomycetes</taxon>
        <taxon>Xylariomycetidae</taxon>
        <taxon>Amphisphaeriales</taxon>
        <taxon>Apiosporaceae</taxon>
        <taxon>Neoarthrinium</taxon>
    </lineage>
</organism>
<reference evidence="2" key="1">
    <citation type="submission" date="2021-03" db="EMBL/GenBank/DDBJ databases">
        <title>Revisited historic fungal species revealed as producer of novel bioactive compounds through whole genome sequencing and comparative genomics.</title>
        <authorList>
            <person name="Vignolle G.A."/>
            <person name="Hochenegger N."/>
            <person name="Mach R.L."/>
            <person name="Mach-Aigner A.R."/>
            <person name="Javad Rahimi M."/>
            <person name="Salim K.A."/>
            <person name="Chan C.M."/>
            <person name="Lim L.B.L."/>
            <person name="Cai F."/>
            <person name="Druzhinina I.S."/>
            <person name="U'Ren J.M."/>
            <person name="Derntl C."/>
        </authorList>
    </citation>
    <scope>NUCLEOTIDE SEQUENCE</scope>
    <source>
        <strain evidence="2">TUCIM 5799</strain>
    </source>
</reference>
<dbReference type="Pfam" id="PF19271">
    <property type="entry name" value="Nis1"/>
    <property type="match status" value="1"/>
</dbReference>
<protein>
    <submittedName>
        <fullName evidence="2">Uncharacterized protein</fullName>
    </submittedName>
</protein>
<proteinExistence type="predicted"/>
<evidence type="ECO:0000256" key="1">
    <source>
        <dbReference type="SAM" id="SignalP"/>
    </source>
</evidence>
<accession>A0A9P9WJI5</accession>
<comment type="caution">
    <text evidence="2">The sequence shown here is derived from an EMBL/GenBank/DDBJ whole genome shotgun (WGS) entry which is preliminary data.</text>
</comment>
<evidence type="ECO:0000313" key="2">
    <source>
        <dbReference type="EMBL" id="KAI1866911.1"/>
    </source>
</evidence>
<evidence type="ECO:0000313" key="3">
    <source>
        <dbReference type="Proteomes" id="UP000829685"/>
    </source>
</evidence>
<dbReference type="Proteomes" id="UP000829685">
    <property type="component" value="Unassembled WGS sequence"/>
</dbReference>
<feature type="signal peptide" evidence="1">
    <location>
        <begin position="1"/>
        <end position="20"/>
    </location>
</feature>
<sequence>MGFFKTLACAALAAIPMTSAYINNLSSPDTAVAGSKITATLTTSIYVQNFIDYSIIWGLAPAAWDCGETICIGQQIDYTSIYPGSVPLNSFTVNLTIPDSISAGDYKLVAAVPYLVGASGTIGTNAFYTNLTVAAA</sequence>
<dbReference type="AlphaFoldDB" id="A0A9P9WJI5"/>
<gene>
    <name evidence="2" type="ORF">JX265_007487</name>
</gene>
<feature type="chain" id="PRO_5040391051" evidence="1">
    <location>
        <begin position="21"/>
        <end position="136"/>
    </location>
</feature>
<keyword evidence="1" id="KW-0732">Signal</keyword>